<name>A0AAN4YR11_ASPOZ</name>
<feature type="compositionally biased region" description="Basic and acidic residues" evidence="1">
    <location>
        <begin position="96"/>
        <end position="107"/>
    </location>
</feature>
<dbReference type="AlphaFoldDB" id="A0AAN4YR11"/>
<dbReference type="GO" id="GO:0003887">
    <property type="term" value="F:DNA-directed DNA polymerase activity"/>
    <property type="evidence" value="ECO:0007669"/>
    <property type="project" value="TreeGrafter"/>
</dbReference>
<dbReference type="GO" id="GO:0003697">
    <property type="term" value="F:single-stranded DNA binding"/>
    <property type="evidence" value="ECO:0007669"/>
    <property type="project" value="TreeGrafter"/>
</dbReference>
<dbReference type="GO" id="GO:0006272">
    <property type="term" value="P:leading strand elongation"/>
    <property type="evidence" value="ECO:0007669"/>
    <property type="project" value="TreeGrafter"/>
</dbReference>
<comment type="caution">
    <text evidence="3">The sequence shown here is derived from an EMBL/GenBank/DDBJ whole genome shotgun (WGS) entry which is preliminary data.</text>
</comment>
<dbReference type="InterPro" id="IPR024647">
    <property type="entry name" value="DNA_pol_a_cat_su_N"/>
</dbReference>
<accession>A0AAN4YR11</accession>
<feature type="region of interest" description="Disordered" evidence="1">
    <location>
        <begin position="56"/>
        <end position="129"/>
    </location>
</feature>
<dbReference type="GO" id="GO:1902975">
    <property type="term" value="P:mitotic DNA replication initiation"/>
    <property type="evidence" value="ECO:0007669"/>
    <property type="project" value="TreeGrafter"/>
</dbReference>
<dbReference type="EMBL" id="BSYA01000145">
    <property type="protein sequence ID" value="GMG34644.1"/>
    <property type="molecule type" value="Genomic_DNA"/>
</dbReference>
<dbReference type="GO" id="GO:0005658">
    <property type="term" value="C:alpha DNA polymerase:primase complex"/>
    <property type="evidence" value="ECO:0007669"/>
    <property type="project" value="TreeGrafter"/>
</dbReference>
<evidence type="ECO:0000313" key="3">
    <source>
        <dbReference type="EMBL" id="GMG34644.1"/>
    </source>
</evidence>
<feature type="compositionally biased region" description="Acidic residues" evidence="1">
    <location>
        <begin position="56"/>
        <end position="65"/>
    </location>
</feature>
<proteinExistence type="predicted"/>
<gene>
    <name evidence="3" type="ORF">Aory04_000997500</name>
</gene>
<evidence type="ECO:0000259" key="2">
    <source>
        <dbReference type="Pfam" id="PF12254"/>
    </source>
</evidence>
<dbReference type="Pfam" id="PF12254">
    <property type="entry name" value="DNA_pol_alpha_N"/>
    <property type="match status" value="1"/>
</dbReference>
<dbReference type="Proteomes" id="UP001165205">
    <property type="component" value="Unassembled WGS sequence"/>
</dbReference>
<feature type="compositionally biased region" description="Basic and acidic residues" evidence="1">
    <location>
        <begin position="66"/>
        <end position="79"/>
    </location>
</feature>
<dbReference type="GO" id="GO:0006273">
    <property type="term" value="P:lagging strand elongation"/>
    <property type="evidence" value="ECO:0007669"/>
    <property type="project" value="TreeGrafter"/>
</dbReference>
<dbReference type="GO" id="GO:0003688">
    <property type="term" value="F:DNA replication origin binding"/>
    <property type="evidence" value="ECO:0007669"/>
    <property type="project" value="TreeGrafter"/>
</dbReference>
<feature type="domain" description="DNA polymerase alpha catalytic subunit N-terminal" evidence="2">
    <location>
        <begin position="8"/>
        <end position="72"/>
    </location>
</feature>
<organism evidence="3 4">
    <name type="scientific">Aspergillus oryzae</name>
    <name type="common">Yellow koji mold</name>
    <dbReference type="NCBI Taxonomy" id="5062"/>
    <lineage>
        <taxon>Eukaryota</taxon>
        <taxon>Fungi</taxon>
        <taxon>Dikarya</taxon>
        <taxon>Ascomycota</taxon>
        <taxon>Pezizomycotina</taxon>
        <taxon>Eurotiomycetes</taxon>
        <taxon>Eurotiomycetidae</taxon>
        <taxon>Eurotiales</taxon>
        <taxon>Aspergillaceae</taxon>
        <taxon>Aspergillus</taxon>
        <taxon>Aspergillus subgen. Circumdati</taxon>
    </lineage>
</organism>
<protein>
    <submittedName>
        <fullName evidence="3">Unnamed protein product</fullName>
    </submittedName>
</protein>
<dbReference type="PANTHER" id="PTHR45861">
    <property type="entry name" value="DNA POLYMERASE ALPHA CATALYTIC SUBUNIT"/>
    <property type="match status" value="1"/>
</dbReference>
<evidence type="ECO:0000256" key="1">
    <source>
        <dbReference type="SAM" id="MobiDB-lite"/>
    </source>
</evidence>
<sequence>MASARAKLAELRALRASGKKRISTYEVEEQDDIYEEVDDEGYKKIIRNRLDEDDFVVDDNGEGYADDGREDWTVDYHDSESDDGDLPANGKAAKRKREEDKQRKEKINNGISKYFNKGSGASAPKPKVSATPQYSEVYIMSNMFA</sequence>
<dbReference type="PANTHER" id="PTHR45861:SF1">
    <property type="entry name" value="DNA POLYMERASE ALPHA CATALYTIC SUBUNIT"/>
    <property type="match status" value="1"/>
</dbReference>
<dbReference type="GO" id="GO:0003682">
    <property type="term" value="F:chromatin binding"/>
    <property type="evidence" value="ECO:0007669"/>
    <property type="project" value="TreeGrafter"/>
</dbReference>
<reference evidence="3" key="1">
    <citation type="submission" date="2023-04" db="EMBL/GenBank/DDBJ databases">
        <title>Aspergillus oryzae NBRC 4228.</title>
        <authorList>
            <person name="Ichikawa N."/>
            <person name="Sato H."/>
            <person name="Tonouchi N."/>
        </authorList>
    </citation>
    <scope>NUCLEOTIDE SEQUENCE</scope>
    <source>
        <strain evidence="3">NBRC 4228</strain>
    </source>
</reference>
<evidence type="ECO:0000313" key="4">
    <source>
        <dbReference type="Proteomes" id="UP001165205"/>
    </source>
</evidence>